<keyword evidence="5" id="KW-0472">Membrane</keyword>
<dbReference type="OrthoDB" id="270970at2759"/>
<dbReference type="AlphaFoldDB" id="A0A7D9EHW8"/>
<gene>
    <name evidence="6" type="ORF">PACLA_8A071931</name>
</gene>
<protein>
    <submittedName>
        <fullName evidence="6">Dysferlin-like isoform X2</fullName>
    </submittedName>
</protein>
<name>A0A7D9EHW8_PARCT</name>
<dbReference type="Gene3D" id="2.60.40.150">
    <property type="entry name" value="C2 domain"/>
    <property type="match status" value="1"/>
</dbReference>
<reference evidence="6" key="1">
    <citation type="submission" date="2020-04" db="EMBL/GenBank/DDBJ databases">
        <authorList>
            <person name="Alioto T."/>
            <person name="Alioto T."/>
            <person name="Gomez Garrido J."/>
        </authorList>
    </citation>
    <scope>NUCLEOTIDE SEQUENCE</scope>
    <source>
        <strain evidence="6">A484AB</strain>
    </source>
</reference>
<comment type="subcellular location">
    <subcellularLocation>
        <location evidence="1">Membrane</location>
    </subcellularLocation>
</comment>
<dbReference type="PANTHER" id="PTHR12546">
    <property type="entry name" value="FER-1-LIKE"/>
    <property type="match status" value="1"/>
</dbReference>
<evidence type="ECO:0000313" key="7">
    <source>
        <dbReference type="Proteomes" id="UP001152795"/>
    </source>
</evidence>
<organism evidence="6 7">
    <name type="scientific">Paramuricea clavata</name>
    <name type="common">Red gorgonian</name>
    <name type="synonym">Violescent sea-whip</name>
    <dbReference type="NCBI Taxonomy" id="317549"/>
    <lineage>
        <taxon>Eukaryota</taxon>
        <taxon>Metazoa</taxon>
        <taxon>Cnidaria</taxon>
        <taxon>Anthozoa</taxon>
        <taxon>Octocorallia</taxon>
        <taxon>Malacalcyonacea</taxon>
        <taxon>Plexauridae</taxon>
        <taxon>Paramuricea</taxon>
    </lineage>
</organism>
<evidence type="ECO:0000256" key="2">
    <source>
        <dbReference type="ARBA" id="ARBA00022692"/>
    </source>
</evidence>
<proteinExistence type="predicted"/>
<dbReference type="PANTHER" id="PTHR12546:SF33">
    <property type="entry name" value="SPERM VESICLE FUSION PROTEIN FER-1"/>
    <property type="match status" value="1"/>
</dbReference>
<keyword evidence="2" id="KW-0812">Transmembrane</keyword>
<keyword evidence="4" id="KW-1133">Transmembrane helix</keyword>
<evidence type="ECO:0000313" key="6">
    <source>
        <dbReference type="EMBL" id="CAB4009421.1"/>
    </source>
</evidence>
<evidence type="ECO:0000256" key="4">
    <source>
        <dbReference type="ARBA" id="ARBA00022989"/>
    </source>
</evidence>
<dbReference type="EMBL" id="CACRXK020006446">
    <property type="protein sequence ID" value="CAB4009421.1"/>
    <property type="molecule type" value="Genomic_DNA"/>
</dbReference>
<dbReference type="GO" id="GO:0007009">
    <property type="term" value="P:plasma membrane organization"/>
    <property type="evidence" value="ECO:0007669"/>
    <property type="project" value="TreeGrafter"/>
</dbReference>
<dbReference type="InterPro" id="IPR035892">
    <property type="entry name" value="C2_domain_sf"/>
</dbReference>
<evidence type="ECO:0000256" key="5">
    <source>
        <dbReference type="ARBA" id="ARBA00023136"/>
    </source>
</evidence>
<keyword evidence="3" id="KW-0677">Repeat</keyword>
<keyword evidence="7" id="KW-1185">Reference proteome</keyword>
<evidence type="ECO:0000256" key="3">
    <source>
        <dbReference type="ARBA" id="ARBA00022737"/>
    </source>
</evidence>
<dbReference type="Proteomes" id="UP001152795">
    <property type="component" value="Unassembled WGS sequence"/>
</dbReference>
<dbReference type="InterPro" id="IPR037721">
    <property type="entry name" value="Ferlin"/>
</dbReference>
<sequence length="128" mass="15067">MFNYRMVFPFEYSKTKHRVIVMKKAHFLSLRKYAEEIPPQLTVEIWDNDLLSMNDFIGNVVLNLHKLPKPYGRAKDIKDWPLLSDEANCNSLFEKERVRGWWPVAGKPKDGPKGEKKSDELVLKVSRY</sequence>
<accession>A0A7D9EHW8</accession>
<comment type="caution">
    <text evidence="6">The sequence shown here is derived from an EMBL/GenBank/DDBJ whole genome shotgun (WGS) entry which is preliminary data.</text>
</comment>
<dbReference type="GO" id="GO:0016020">
    <property type="term" value="C:membrane"/>
    <property type="evidence" value="ECO:0007669"/>
    <property type="project" value="UniProtKB-SubCell"/>
</dbReference>
<evidence type="ECO:0000256" key="1">
    <source>
        <dbReference type="ARBA" id="ARBA00004370"/>
    </source>
</evidence>
<dbReference type="SUPFAM" id="SSF49562">
    <property type="entry name" value="C2 domain (Calcium/lipid-binding domain, CaLB)"/>
    <property type="match status" value="1"/>
</dbReference>